<dbReference type="Pfam" id="PF00610">
    <property type="entry name" value="DEP"/>
    <property type="match status" value="1"/>
</dbReference>
<feature type="region of interest" description="Disordered" evidence="3">
    <location>
        <begin position="543"/>
        <end position="582"/>
    </location>
</feature>
<feature type="compositionally biased region" description="Polar residues" evidence="3">
    <location>
        <begin position="38"/>
        <end position="49"/>
    </location>
</feature>
<dbReference type="SMART" id="SM00036">
    <property type="entry name" value="CNH"/>
    <property type="match status" value="1"/>
</dbReference>
<feature type="compositionally biased region" description="Low complexity" evidence="3">
    <location>
        <begin position="553"/>
        <end position="573"/>
    </location>
</feature>
<feature type="region of interest" description="Disordered" evidence="3">
    <location>
        <begin position="1"/>
        <end position="232"/>
    </location>
</feature>
<dbReference type="SMART" id="SM00049">
    <property type="entry name" value="DEP"/>
    <property type="match status" value="1"/>
</dbReference>
<dbReference type="InterPro" id="IPR036388">
    <property type="entry name" value="WH-like_DNA-bd_sf"/>
</dbReference>
<evidence type="ECO:0000313" key="6">
    <source>
        <dbReference type="EMBL" id="KAL0245832.1"/>
    </source>
</evidence>
<feature type="region of interest" description="Disordered" evidence="3">
    <location>
        <begin position="973"/>
        <end position="992"/>
    </location>
</feature>
<feature type="compositionally biased region" description="Polar residues" evidence="3">
    <location>
        <begin position="7"/>
        <end position="22"/>
    </location>
</feature>
<accession>A0ABR3BPJ5</accession>
<dbReference type="PANTHER" id="PTHR46572">
    <property type="entry name" value="RHO1 GDP-GTP EXCHANGE PROTEIN 1-RELATED"/>
    <property type="match status" value="1"/>
</dbReference>
<dbReference type="PROSITE" id="PS50010">
    <property type="entry name" value="DH_2"/>
    <property type="match status" value="1"/>
</dbReference>
<reference evidence="7" key="1">
    <citation type="submission" date="2015-01" db="EMBL/GenBank/DDBJ databases">
        <title>The Genome Sequence of Cryptococcus gattii MMRL2647.</title>
        <authorList>
            <consortium name="The Broad Institute Genomics Platform"/>
            <person name="Cuomo C."/>
            <person name="Litvintseva A."/>
            <person name="Chen Y."/>
            <person name="Heitman J."/>
            <person name="Sun S."/>
            <person name="Springer D."/>
            <person name="Dromer F."/>
            <person name="Young S."/>
            <person name="Zeng Q."/>
            <person name="Gargeya S."/>
            <person name="Abouelleil A."/>
            <person name="Alvarado L."/>
            <person name="Chapman S.B."/>
            <person name="Gainer-Dewar J."/>
            <person name="Goldberg J."/>
            <person name="Griggs A."/>
            <person name="Gujja S."/>
            <person name="Hansen M."/>
            <person name="Howarth C."/>
            <person name="Imamovic A."/>
            <person name="Larimer J."/>
            <person name="Murphy C."/>
            <person name="Naylor J."/>
            <person name="Pearson M."/>
            <person name="Priest M."/>
            <person name="Roberts A."/>
            <person name="Saif S."/>
            <person name="Shea T."/>
            <person name="Sykes S."/>
            <person name="Wortman J."/>
            <person name="Nusbaum C."/>
            <person name="Birren B."/>
        </authorList>
    </citation>
    <scope>NUCLEOTIDE SEQUENCE [LARGE SCALE GENOMIC DNA]</scope>
    <source>
        <strain evidence="7">IND107</strain>
    </source>
</reference>
<feature type="compositionally biased region" description="Polar residues" evidence="3">
    <location>
        <begin position="503"/>
        <end position="512"/>
    </location>
</feature>
<dbReference type="GeneID" id="91991824"/>
<dbReference type="Pfam" id="PF15405">
    <property type="entry name" value="PH_5"/>
    <property type="match status" value="1"/>
</dbReference>
<dbReference type="SUPFAM" id="SSF50729">
    <property type="entry name" value="PH domain-like"/>
    <property type="match status" value="1"/>
</dbReference>
<dbReference type="Pfam" id="PF00780">
    <property type="entry name" value="CNH"/>
    <property type="match status" value="1"/>
</dbReference>
<dbReference type="EMBL" id="ATAM02000008">
    <property type="protein sequence ID" value="KAL0245832.1"/>
    <property type="molecule type" value="Genomic_DNA"/>
</dbReference>
<feature type="compositionally biased region" description="Low complexity" evidence="3">
    <location>
        <begin position="206"/>
        <end position="220"/>
    </location>
</feature>
<feature type="compositionally biased region" description="Pro residues" evidence="3">
    <location>
        <begin position="50"/>
        <end position="75"/>
    </location>
</feature>
<feature type="region of interest" description="Disordered" evidence="3">
    <location>
        <begin position="312"/>
        <end position="381"/>
    </location>
</feature>
<dbReference type="SUPFAM" id="SSF46785">
    <property type="entry name" value="Winged helix' DNA-binding domain"/>
    <property type="match status" value="1"/>
</dbReference>
<dbReference type="SMART" id="SM00233">
    <property type="entry name" value="PH"/>
    <property type="match status" value="1"/>
</dbReference>
<feature type="region of interest" description="Disordered" evidence="3">
    <location>
        <begin position="1390"/>
        <end position="1435"/>
    </location>
</feature>
<feature type="compositionally biased region" description="Low complexity" evidence="3">
    <location>
        <begin position="107"/>
        <end position="126"/>
    </location>
</feature>
<evidence type="ECO:0000256" key="3">
    <source>
        <dbReference type="SAM" id="MobiDB-lite"/>
    </source>
</evidence>
<dbReference type="InterPro" id="IPR001180">
    <property type="entry name" value="CNH_dom"/>
</dbReference>
<dbReference type="InterPro" id="IPR036390">
    <property type="entry name" value="WH_DNA-bd_sf"/>
</dbReference>
<feature type="region of interest" description="Disordered" evidence="3">
    <location>
        <begin position="503"/>
        <end position="531"/>
    </location>
</feature>
<dbReference type="Gene3D" id="2.30.29.30">
    <property type="entry name" value="Pleckstrin-homology domain (PH domain)/Phosphotyrosine-binding domain (PTB)"/>
    <property type="match status" value="1"/>
</dbReference>
<dbReference type="SUPFAM" id="SSF48065">
    <property type="entry name" value="DBL homology domain (DH-domain)"/>
    <property type="match status" value="1"/>
</dbReference>
<dbReference type="InterPro" id="IPR041675">
    <property type="entry name" value="PH_5"/>
</dbReference>
<feature type="compositionally biased region" description="Pro residues" evidence="3">
    <location>
        <begin position="140"/>
        <end position="150"/>
    </location>
</feature>
<dbReference type="RefSeq" id="XP_066612916.1">
    <property type="nucleotide sequence ID" value="XM_066759429.1"/>
</dbReference>
<dbReference type="Proteomes" id="UP000054399">
    <property type="component" value="Unassembled WGS sequence"/>
</dbReference>
<dbReference type="InterPro" id="IPR000591">
    <property type="entry name" value="DEP_dom"/>
</dbReference>
<feature type="region of interest" description="Disordered" evidence="3">
    <location>
        <begin position="263"/>
        <end position="283"/>
    </location>
</feature>
<reference evidence="6 7" key="2">
    <citation type="submission" date="2024-01" db="EMBL/GenBank/DDBJ databases">
        <title>Comparative genomics of Cryptococcus and Kwoniella reveals pathogenesis evolution and contrasting modes of karyotype evolution via chromosome fusion or intercentromeric recombination.</title>
        <authorList>
            <person name="Coelho M.A."/>
            <person name="David-Palma M."/>
            <person name="Shea T."/>
            <person name="Bowers K."/>
            <person name="Mcginley-Smith S."/>
            <person name="Mohammad A.W."/>
            <person name="Gnirke A."/>
            <person name="Yurkov A.M."/>
            <person name="Nowrousian M."/>
            <person name="Sun S."/>
            <person name="Cuomo C.A."/>
            <person name="Heitman J."/>
        </authorList>
    </citation>
    <scope>NUCLEOTIDE SEQUENCE [LARGE SCALE GENOMIC DNA]</scope>
    <source>
        <strain evidence="6 7">IND107</strain>
    </source>
</reference>
<keyword evidence="1" id="KW-0597">Phosphoprotein</keyword>
<name>A0ABR3BPJ5_9TREE</name>
<feature type="compositionally biased region" description="Polar residues" evidence="3">
    <location>
        <begin position="322"/>
        <end position="334"/>
    </location>
</feature>
<feature type="compositionally biased region" description="Polar residues" evidence="3">
    <location>
        <begin position="974"/>
        <end position="986"/>
    </location>
</feature>
<dbReference type="CDD" id="cd00160">
    <property type="entry name" value="RhoGEF"/>
    <property type="match status" value="1"/>
</dbReference>
<dbReference type="Gene3D" id="1.20.900.10">
    <property type="entry name" value="Dbl homology (DH) domain"/>
    <property type="match status" value="1"/>
</dbReference>
<protein>
    <recommendedName>
        <fullName evidence="8">Rho guanyl-nucleotide exchange factor</fullName>
    </recommendedName>
</protein>
<feature type="compositionally biased region" description="Polar residues" evidence="3">
    <location>
        <begin position="166"/>
        <end position="179"/>
    </location>
</feature>
<dbReference type="InterPro" id="IPR001849">
    <property type="entry name" value="PH_domain"/>
</dbReference>
<dbReference type="Gene3D" id="1.10.10.10">
    <property type="entry name" value="Winged helix-like DNA-binding domain superfamily/Winged helix DNA-binding domain"/>
    <property type="match status" value="1"/>
</dbReference>
<evidence type="ECO:0000256" key="1">
    <source>
        <dbReference type="ARBA" id="ARBA00022553"/>
    </source>
</evidence>
<dbReference type="CDD" id="cd04435">
    <property type="entry name" value="DEP_fRom2"/>
    <property type="match status" value="1"/>
</dbReference>
<gene>
    <name evidence="6" type="ORF">I308_104968</name>
</gene>
<feature type="domain" description="CNH" evidence="5">
    <location>
        <begin position="1055"/>
        <end position="1352"/>
    </location>
</feature>
<dbReference type="Pfam" id="PF00621">
    <property type="entry name" value="RhoGEF"/>
    <property type="match status" value="1"/>
</dbReference>
<feature type="domain" description="DH" evidence="4">
    <location>
        <begin position="667"/>
        <end position="854"/>
    </location>
</feature>
<keyword evidence="2" id="KW-0344">Guanine-nucleotide releasing factor</keyword>
<evidence type="ECO:0000256" key="2">
    <source>
        <dbReference type="ARBA" id="ARBA00022658"/>
    </source>
</evidence>
<sequence>MPPSGPRQPQSSNNPNVRNQVFENIFGRSAHGHHLATQPPQQQYVNPAQPSYPPSMPYHPAPPPQCQASPQPQPTYPMYRPAPARRSDLYDGVEYLPNGNEGRRRSSLAPSSYSAASSPSVYSPNSDISPPQPAARLPPTAFPTPKPRLPSGPTQAFPAGAMTPAQAYQASQGHPSSSVVFPRPSTASPAIPAQATQNIGTPFDPSSSVTSFSTTNSATSRIPTKMSKERSATPDYIGKMGQLAFESSPAENWMDDVTGISVSPDDSRNPVLPPKSQHGHGTLSHIGRASMHKRMASDSSILSGDNATKMGFAPLSPAASPTHDTVSSPTTPTGDMSFHARASTDSTVSLPLPLHTTESLPPGARRGHENRSTSFSGSSREVIRPLSNPAAGLSNPQGQVQTRAPLPSLYPALLSLVSAAFKSYIPLADLTKDGITYKDSFSGQAAVTLIAELIKTSDRNLALLLGRSLDAQKFFHDVTYDHRLRDNPKEVYRFRDRLAAPFTDTNGNGESSTSEERLTRNGSGASSTGMGFGGGLKALTAARAADSSSTMHTESTPVSTTPSRSSTMPFPDSESPDSLDSEDSLPVGVFTLLTDCYSPTCSRDSLCYSINCPRRLEQMKRLNMKPEPGLNRKLSRESLVDVKETGTLWIHSVSQEILDSVDDKEKKRQEAINEVIYTERDFVRDLEYLRDSWVKPLRTQDVIDAKRRDDFVRQVFWNVHDVLSVNHVLAERLTKRQKKESVVSRIGDIFLERVPLFEPFVTYGAHQLFGKYEFEKEKGANAVFQKFVDDTERKPESRKLELNGYLTKPTTRLGRYPLLLEAVLKYTPDDHPDKEDLPEVIKMIKGFLTKVNAESGKSENIFELAQIEQQLVFRPNERIDLRLRDKNRQLVHKGPLKRRGGNREEIADLLGFLFDHAFLLVKPKWVNKSEQYKVYRRPIPLELLVLITPDEQYNSGKLSYGNARSRLITRHPNSKTNHVSQNNSITAPPKPESKHGFSLTILHLGKKGYSMQLWVDTHIGRKKWLECIDKQQGMLREKSTVFVSETITEGILSGVRKVNCSSPYDQGNRMIFGTDEGVYFANLRDEKLREPVKVINLIDVTQVDVIEEFQLLIVLHERCVTTFPLDSLDPSDPNAALKRGKRISSHTSFIKSGICLGKTLVAIVKSSTLSSTIKVMEPVDLSQNRKKTQAGFMRRLNGKDDALKLFKEFYIPTESSSVHFLKTKLCVGCTKGFEIVDLETLDMQGLLDPSDGSLDFVLKRDNVRPIAIYRIEEDFLLCYDEFAFYVNKNGWRSRPKWAIVWEGVPTSFALQYPYVIAFEPTFIEVHHVETGHLVQIIPGNNIQCLFADTPPSRVNAPLPPNRMMYLPPTPGAPPYTRPPNVPGYTVYPNMSYPGHHQQPRQPSNGAYPPHLVNQPPDARVRHPPQTPMGYGMPSPHPPPLINRFARPQVVFVSDDSHVQFLKFPPASHSHPQRPVITHHQTAPPGHSAKSSR</sequence>
<organism evidence="6 7">
    <name type="scientific">Cryptococcus tetragattii IND107</name>
    <dbReference type="NCBI Taxonomy" id="1296105"/>
    <lineage>
        <taxon>Eukaryota</taxon>
        <taxon>Fungi</taxon>
        <taxon>Dikarya</taxon>
        <taxon>Basidiomycota</taxon>
        <taxon>Agaricomycotina</taxon>
        <taxon>Tremellomycetes</taxon>
        <taxon>Tremellales</taxon>
        <taxon>Cryptococcaceae</taxon>
        <taxon>Cryptococcus</taxon>
        <taxon>Cryptococcus gattii species complex</taxon>
    </lineage>
</organism>
<evidence type="ECO:0000313" key="7">
    <source>
        <dbReference type="Proteomes" id="UP000054399"/>
    </source>
</evidence>
<dbReference type="PROSITE" id="PS50219">
    <property type="entry name" value="CNH"/>
    <property type="match status" value="1"/>
</dbReference>
<feature type="region of interest" description="Disordered" evidence="3">
    <location>
        <begin position="1462"/>
        <end position="1492"/>
    </location>
</feature>
<evidence type="ECO:0000259" key="4">
    <source>
        <dbReference type="PROSITE" id="PS50010"/>
    </source>
</evidence>
<keyword evidence="7" id="KW-1185">Reference proteome</keyword>
<proteinExistence type="predicted"/>
<dbReference type="SMART" id="SM00325">
    <property type="entry name" value="RhoGEF"/>
    <property type="match status" value="1"/>
</dbReference>
<dbReference type="InterPro" id="IPR035899">
    <property type="entry name" value="DBL_dom_sf"/>
</dbReference>
<evidence type="ECO:0008006" key="8">
    <source>
        <dbReference type="Google" id="ProtNLM"/>
    </source>
</evidence>
<dbReference type="InterPro" id="IPR052233">
    <property type="entry name" value="Rho-type_GEFs"/>
</dbReference>
<evidence type="ECO:0000259" key="5">
    <source>
        <dbReference type="PROSITE" id="PS50219"/>
    </source>
</evidence>
<dbReference type="InterPro" id="IPR011993">
    <property type="entry name" value="PH-like_dom_sf"/>
</dbReference>
<dbReference type="PANTHER" id="PTHR46572:SF2">
    <property type="entry name" value="RHO1 GDP-GTP EXCHANGE PROTEIN 1-RELATED"/>
    <property type="match status" value="1"/>
</dbReference>
<dbReference type="InterPro" id="IPR000219">
    <property type="entry name" value="DH_dom"/>
</dbReference>
<comment type="caution">
    <text evidence="6">The sequence shown here is derived from an EMBL/GenBank/DDBJ whole genome shotgun (WGS) entry which is preliminary data.</text>
</comment>